<gene>
    <name evidence="3" type="ORF">TSOC_007682</name>
</gene>
<name>A0A2J8A0G5_9CHLO</name>
<keyword evidence="4" id="KW-1185">Reference proteome</keyword>
<evidence type="ECO:0000256" key="1">
    <source>
        <dbReference type="SAM" id="MobiDB-lite"/>
    </source>
</evidence>
<organism evidence="3 4">
    <name type="scientific">Tetrabaena socialis</name>
    <dbReference type="NCBI Taxonomy" id="47790"/>
    <lineage>
        <taxon>Eukaryota</taxon>
        <taxon>Viridiplantae</taxon>
        <taxon>Chlorophyta</taxon>
        <taxon>core chlorophytes</taxon>
        <taxon>Chlorophyceae</taxon>
        <taxon>CS clade</taxon>
        <taxon>Chlamydomonadales</taxon>
        <taxon>Tetrabaenaceae</taxon>
        <taxon>Tetrabaena</taxon>
    </lineage>
</organism>
<sequence length="324" mass="32997">MEGSGPEAMGRKPLAPGLPTVGTAHPAQRQPQLFVDPLVLVAALDVARGLAYLHACNVVHGDLSLQNILITSAEPRFPEAALAAAEAAAVALEKGEEASGHVDGSPFAAISVGFGAVPAFGAAEAEAGDNMAPLPPSAVERVDEGDIGGSFVGASHSQSGLDGPCSHLPASPHVSAAACAAIFSSDPTDVDANTSTANYTGMLWGMYRARNTGGGGSISGMTPLETPGASYARGGGGGRGRLRLVQRTEALLPLLCQVFKISDFGLSVRLEGDETHRSNLYQLAVGPLLAPLLLGAERHEGDVRRMVGALSLDSTGSLPHGQTN</sequence>
<evidence type="ECO:0000313" key="4">
    <source>
        <dbReference type="Proteomes" id="UP000236333"/>
    </source>
</evidence>
<dbReference type="InterPro" id="IPR011009">
    <property type="entry name" value="Kinase-like_dom_sf"/>
</dbReference>
<feature type="domain" description="Serine-threonine/tyrosine-protein kinase catalytic" evidence="2">
    <location>
        <begin position="40"/>
        <end position="72"/>
    </location>
</feature>
<feature type="region of interest" description="Disordered" evidence="1">
    <location>
        <begin position="1"/>
        <end position="25"/>
    </location>
</feature>
<dbReference type="EMBL" id="PGGS01000264">
    <property type="protein sequence ID" value="PNH06017.1"/>
    <property type="molecule type" value="Genomic_DNA"/>
</dbReference>
<dbReference type="PROSITE" id="PS00109">
    <property type="entry name" value="PROTEIN_KINASE_TYR"/>
    <property type="match status" value="1"/>
</dbReference>
<evidence type="ECO:0000313" key="3">
    <source>
        <dbReference type="EMBL" id="PNH06017.1"/>
    </source>
</evidence>
<dbReference type="SUPFAM" id="SSF56112">
    <property type="entry name" value="Protein kinase-like (PK-like)"/>
    <property type="match status" value="1"/>
</dbReference>
<dbReference type="AlphaFoldDB" id="A0A2J8A0G5"/>
<dbReference type="InterPro" id="IPR001245">
    <property type="entry name" value="Ser-Thr/Tyr_kinase_cat_dom"/>
</dbReference>
<accession>A0A2J8A0G5</accession>
<dbReference type="Proteomes" id="UP000236333">
    <property type="component" value="Unassembled WGS sequence"/>
</dbReference>
<dbReference type="InterPro" id="IPR008266">
    <property type="entry name" value="Tyr_kinase_AS"/>
</dbReference>
<dbReference type="GO" id="GO:0004672">
    <property type="term" value="F:protein kinase activity"/>
    <property type="evidence" value="ECO:0007669"/>
    <property type="project" value="InterPro"/>
</dbReference>
<evidence type="ECO:0000259" key="2">
    <source>
        <dbReference type="Pfam" id="PF07714"/>
    </source>
</evidence>
<comment type="caution">
    <text evidence="3">The sequence shown here is derived from an EMBL/GenBank/DDBJ whole genome shotgun (WGS) entry which is preliminary data.</text>
</comment>
<proteinExistence type="predicted"/>
<reference evidence="3 4" key="1">
    <citation type="journal article" date="2017" name="Mol. Biol. Evol.">
        <title>The 4-celled Tetrabaena socialis nuclear genome reveals the essential components for genetic control of cell number at the origin of multicellularity in the volvocine lineage.</title>
        <authorList>
            <person name="Featherston J."/>
            <person name="Arakaki Y."/>
            <person name="Hanschen E.R."/>
            <person name="Ferris P.J."/>
            <person name="Michod R.E."/>
            <person name="Olson B.J.S.C."/>
            <person name="Nozaki H."/>
            <person name="Durand P.M."/>
        </authorList>
    </citation>
    <scope>NUCLEOTIDE SEQUENCE [LARGE SCALE GENOMIC DNA]</scope>
    <source>
        <strain evidence="3 4">NIES-571</strain>
    </source>
</reference>
<protein>
    <recommendedName>
        <fullName evidence="2">Serine-threonine/tyrosine-protein kinase catalytic domain-containing protein</fullName>
    </recommendedName>
</protein>
<dbReference type="Gene3D" id="1.10.510.10">
    <property type="entry name" value="Transferase(Phosphotransferase) domain 1"/>
    <property type="match status" value="1"/>
</dbReference>
<dbReference type="Pfam" id="PF07714">
    <property type="entry name" value="PK_Tyr_Ser-Thr"/>
    <property type="match status" value="1"/>
</dbReference>